<proteinExistence type="predicted"/>
<accession>A0ABP6YJF1</accession>
<dbReference type="EMBL" id="BAAAZN010000029">
    <property type="protein sequence ID" value="GAA3584111.1"/>
    <property type="molecule type" value="Genomic_DNA"/>
</dbReference>
<keyword evidence="3" id="KW-1185">Reference proteome</keyword>
<feature type="region of interest" description="Disordered" evidence="1">
    <location>
        <begin position="1"/>
        <end position="105"/>
    </location>
</feature>
<protein>
    <submittedName>
        <fullName evidence="2">Uncharacterized protein</fullName>
    </submittedName>
</protein>
<evidence type="ECO:0000313" key="3">
    <source>
        <dbReference type="Proteomes" id="UP001500689"/>
    </source>
</evidence>
<reference evidence="3" key="1">
    <citation type="journal article" date="2019" name="Int. J. Syst. Evol. Microbiol.">
        <title>The Global Catalogue of Microorganisms (GCM) 10K type strain sequencing project: providing services to taxonomists for standard genome sequencing and annotation.</title>
        <authorList>
            <consortium name="The Broad Institute Genomics Platform"/>
            <consortium name="The Broad Institute Genome Sequencing Center for Infectious Disease"/>
            <person name="Wu L."/>
            <person name="Ma J."/>
        </authorList>
    </citation>
    <scope>NUCLEOTIDE SEQUENCE [LARGE SCALE GENOMIC DNA]</scope>
    <source>
        <strain evidence="3">JCM 16898</strain>
    </source>
</reference>
<comment type="caution">
    <text evidence="2">The sequence shown here is derived from an EMBL/GenBank/DDBJ whole genome shotgun (WGS) entry which is preliminary data.</text>
</comment>
<gene>
    <name evidence="2" type="ORF">GCM10022222_81020</name>
</gene>
<evidence type="ECO:0000256" key="1">
    <source>
        <dbReference type="SAM" id="MobiDB-lite"/>
    </source>
</evidence>
<organism evidence="2 3">
    <name type="scientific">Amycolatopsis ultiminotia</name>
    <dbReference type="NCBI Taxonomy" id="543629"/>
    <lineage>
        <taxon>Bacteria</taxon>
        <taxon>Bacillati</taxon>
        <taxon>Actinomycetota</taxon>
        <taxon>Actinomycetes</taxon>
        <taxon>Pseudonocardiales</taxon>
        <taxon>Pseudonocardiaceae</taxon>
        <taxon>Amycolatopsis</taxon>
    </lineage>
</organism>
<evidence type="ECO:0000313" key="2">
    <source>
        <dbReference type="EMBL" id="GAA3584111.1"/>
    </source>
</evidence>
<sequence>MTTNNVVPPDANASVGGDALAGDTERACSTAVPPPDQRCDPEKCARPANVNGKAARQESAATTRRPLRRVATPHENPNPADQPSVPDRTHAAQPAPATGLPAWPV</sequence>
<name>A0ABP6YJF1_9PSEU</name>
<dbReference type="Proteomes" id="UP001500689">
    <property type="component" value="Unassembled WGS sequence"/>
</dbReference>